<comment type="similarity">
    <text evidence="1">Belongs to the leucine-binding protein family.</text>
</comment>
<gene>
    <name evidence="7" type="ORF">MON41_00340</name>
</gene>
<feature type="chain" id="PRO_5046387824" evidence="5">
    <location>
        <begin position="29"/>
        <end position="410"/>
    </location>
</feature>
<evidence type="ECO:0000256" key="3">
    <source>
        <dbReference type="ARBA" id="ARBA00022729"/>
    </source>
</evidence>
<dbReference type="PANTHER" id="PTHR30483">
    <property type="entry name" value="LEUCINE-SPECIFIC-BINDING PROTEIN"/>
    <property type="match status" value="1"/>
</dbReference>
<evidence type="ECO:0000313" key="8">
    <source>
        <dbReference type="Proteomes" id="UP001201985"/>
    </source>
</evidence>
<comment type="caution">
    <text evidence="7">The sequence shown here is derived from an EMBL/GenBank/DDBJ whole genome shotgun (WGS) entry which is preliminary data.</text>
</comment>
<evidence type="ECO:0000256" key="5">
    <source>
        <dbReference type="SAM" id="SignalP"/>
    </source>
</evidence>
<dbReference type="RefSeq" id="WP_120008364.1">
    <property type="nucleotide sequence ID" value="NZ_JALBUU010000004.1"/>
</dbReference>
<accession>A0ABS9VZ06</accession>
<feature type="domain" description="Leucine-binding protein" evidence="6">
    <location>
        <begin position="34"/>
        <end position="391"/>
    </location>
</feature>
<name>A0ABS9VZ06_9PROT</name>
<keyword evidence="2" id="KW-0813">Transport</keyword>
<protein>
    <submittedName>
        <fullName evidence="7">ABC transporter substrate-binding protein</fullName>
    </submittedName>
</protein>
<proteinExistence type="inferred from homology"/>
<dbReference type="CDD" id="cd06340">
    <property type="entry name" value="PBP1_ABC_ligand_binding-like"/>
    <property type="match status" value="1"/>
</dbReference>
<dbReference type="InterPro" id="IPR028081">
    <property type="entry name" value="Leu-bd"/>
</dbReference>
<feature type="signal peptide" evidence="5">
    <location>
        <begin position="1"/>
        <end position="28"/>
    </location>
</feature>
<evidence type="ECO:0000256" key="2">
    <source>
        <dbReference type="ARBA" id="ARBA00022448"/>
    </source>
</evidence>
<dbReference type="InterPro" id="IPR000709">
    <property type="entry name" value="Leu_Ile_Val-bd"/>
</dbReference>
<evidence type="ECO:0000259" key="6">
    <source>
        <dbReference type="Pfam" id="PF13458"/>
    </source>
</evidence>
<reference evidence="7 8" key="1">
    <citation type="submission" date="2022-03" db="EMBL/GenBank/DDBJ databases">
        <title>Complete genome analysis of Roseomonas KG 17.1 : a prolific producer of plant growth promoters.</title>
        <authorList>
            <person name="Saadouli I."/>
            <person name="Najjari A."/>
            <person name="Mosbah A."/>
            <person name="Ouzari H.I."/>
        </authorList>
    </citation>
    <scope>NUCLEOTIDE SEQUENCE [LARGE SCALE GENOMIC DNA]</scope>
    <source>
        <strain evidence="7 8">KG17-1</strain>
    </source>
</reference>
<dbReference type="InterPro" id="IPR028082">
    <property type="entry name" value="Peripla_BP_I"/>
</dbReference>
<evidence type="ECO:0000256" key="4">
    <source>
        <dbReference type="ARBA" id="ARBA00022970"/>
    </source>
</evidence>
<dbReference type="InterPro" id="IPR051010">
    <property type="entry name" value="BCAA_transport"/>
</dbReference>
<sequence>MNTGYRTRGRWTRRLALGLLLGAGVAAAQPARAEVRFGALYPFSGELAVLGDESWRGLELAVEERNAAGGIKGEKIVLLRGDAVDNNQAVAEARRLISVGGVKAIFGTYSSARAQVASQVAELARIPYFEMGAVSDAITERKFRYLFRTNPTARNMAERSIDLVVNAVAKGLSVEPGSLNVAIIHEDSLYGTTVGRYQATYAKERGLKIVETMPYPANVVDMSSLILRLQAAKADVVLQTSYQNDTVLFFRQAKEAGFKPRAIIGGGGGYSLRETMQAVGQEVMEGVLNVDFTQIATNPQAAPGIDKFVEAYRAKYNMEPRSGHSLGNYVGAKVFLDAVASAKSTAADDIRAAVAAVDIPDGGTAEGWGVKFGADGQNERAKMMGLQWQDGKLVTVFPPEAAVSEIRLQR</sequence>
<dbReference type="EMBL" id="JALBUU010000004">
    <property type="protein sequence ID" value="MCI0752208.1"/>
    <property type="molecule type" value="Genomic_DNA"/>
</dbReference>
<dbReference type="Gene3D" id="3.40.50.2300">
    <property type="match status" value="2"/>
</dbReference>
<keyword evidence="3 5" id="KW-0732">Signal</keyword>
<keyword evidence="4" id="KW-0029">Amino-acid transport</keyword>
<dbReference type="PANTHER" id="PTHR30483:SF37">
    <property type="entry name" value="ABC TRANSPORTER SUBSTRATE-BINDING PROTEIN"/>
    <property type="match status" value="1"/>
</dbReference>
<keyword evidence="8" id="KW-1185">Reference proteome</keyword>
<dbReference type="Pfam" id="PF13458">
    <property type="entry name" value="Peripla_BP_6"/>
    <property type="match status" value="1"/>
</dbReference>
<evidence type="ECO:0000313" key="7">
    <source>
        <dbReference type="EMBL" id="MCI0752208.1"/>
    </source>
</evidence>
<evidence type="ECO:0000256" key="1">
    <source>
        <dbReference type="ARBA" id="ARBA00010062"/>
    </source>
</evidence>
<dbReference type="PRINTS" id="PR00337">
    <property type="entry name" value="LEUILEVALBP"/>
</dbReference>
<dbReference type="SUPFAM" id="SSF53822">
    <property type="entry name" value="Periplasmic binding protein-like I"/>
    <property type="match status" value="1"/>
</dbReference>
<organism evidence="7 8">
    <name type="scientific">Teichococcus vastitatis</name>
    <dbReference type="NCBI Taxonomy" id="2307076"/>
    <lineage>
        <taxon>Bacteria</taxon>
        <taxon>Pseudomonadati</taxon>
        <taxon>Pseudomonadota</taxon>
        <taxon>Alphaproteobacteria</taxon>
        <taxon>Acetobacterales</taxon>
        <taxon>Roseomonadaceae</taxon>
        <taxon>Roseomonas</taxon>
    </lineage>
</organism>
<dbReference type="Proteomes" id="UP001201985">
    <property type="component" value="Unassembled WGS sequence"/>
</dbReference>